<evidence type="ECO:0000313" key="1">
    <source>
        <dbReference type="EMBL" id="KAI3730918.1"/>
    </source>
</evidence>
<keyword evidence="2" id="KW-1185">Reference proteome</keyword>
<gene>
    <name evidence="1" type="ORF">L1987_62098</name>
</gene>
<sequence length="668" mass="75073">MNQIVLVDIPTQLSKMMVLLNMLRPLVESKAWDYCIVWNFGDDPARCIEWMGCCCSGSQGVCENVKEENYEIELHVPYLCRDTYIKHRIRTSACEKLAMVPSSLSLFHGIHGEVAVSKQPIWLSNDSIGTQIVVPVEGGLIELFRSKHVPEDQRMIETLITRLGIIEYHGLCDDDSESCLSSYLYHHVGPKFQLLFPIQPVTHPNTKGLSAGDGKDLMTTKLKKVKESKCQSKNLVAERNRRNRIKDGLYTLRALVPKISKMDRASIVGDAIDYIIDLQKNVKELQDELKELEEQDRDVNDDKVEVEVEVHEIGAREFLLKLMCSNKPGRFLRIMETLDSLGLEVTYINITTCNARILNILNLKMEIDTSLSSSDIDRSIESISRGFNRQIELERADDSTSKLFPDADVHVDDEEHEDCENEEHDGDDDDEDDFTFMLLGDDESSIDGDKVFDDGQIRKVFPLFDQKLLLDGEYDVEEIDRLPIRPPVDKVFVQSPRGFPASTVSEHEENDNATTGAYCAWSKESGTATAELSKKSNSTGFSKLWRLKEIVGRSNSSGRDAFVFFKSSDRTTTTATATATTSSSSSSLKPATADGTFVKVNVAGGKARVVKQGIKAKKSTVSAHEAYLKSRGGHTEEERRRSYLPYRPELMGFFTNVHGGLTKNVHPY</sequence>
<reference evidence="1 2" key="2">
    <citation type="journal article" date="2022" name="Mol. Ecol. Resour.">
        <title>The genomes of chicory, endive, great burdock and yacon provide insights into Asteraceae paleo-polyploidization history and plant inulin production.</title>
        <authorList>
            <person name="Fan W."/>
            <person name="Wang S."/>
            <person name="Wang H."/>
            <person name="Wang A."/>
            <person name="Jiang F."/>
            <person name="Liu H."/>
            <person name="Zhao H."/>
            <person name="Xu D."/>
            <person name="Zhang Y."/>
        </authorList>
    </citation>
    <scope>NUCLEOTIDE SEQUENCE [LARGE SCALE GENOMIC DNA]</scope>
    <source>
        <strain evidence="2">cv. Yunnan</strain>
        <tissue evidence="1">Leaves</tissue>
    </source>
</reference>
<evidence type="ECO:0000313" key="2">
    <source>
        <dbReference type="Proteomes" id="UP001056120"/>
    </source>
</evidence>
<protein>
    <submittedName>
        <fullName evidence="1">Uncharacterized protein</fullName>
    </submittedName>
</protein>
<name>A0ACB9C9L0_9ASTR</name>
<dbReference type="EMBL" id="CM042038">
    <property type="protein sequence ID" value="KAI3730918.1"/>
    <property type="molecule type" value="Genomic_DNA"/>
</dbReference>
<proteinExistence type="predicted"/>
<organism evidence="1 2">
    <name type="scientific">Smallanthus sonchifolius</name>
    <dbReference type="NCBI Taxonomy" id="185202"/>
    <lineage>
        <taxon>Eukaryota</taxon>
        <taxon>Viridiplantae</taxon>
        <taxon>Streptophyta</taxon>
        <taxon>Embryophyta</taxon>
        <taxon>Tracheophyta</taxon>
        <taxon>Spermatophyta</taxon>
        <taxon>Magnoliopsida</taxon>
        <taxon>eudicotyledons</taxon>
        <taxon>Gunneridae</taxon>
        <taxon>Pentapetalae</taxon>
        <taxon>asterids</taxon>
        <taxon>campanulids</taxon>
        <taxon>Asterales</taxon>
        <taxon>Asteraceae</taxon>
        <taxon>Asteroideae</taxon>
        <taxon>Heliantheae alliance</taxon>
        <taxon>Millerieae</taxon>
        <taxon>Smallanthus</taxon>
    </lineage>
</organism>
<dbReference type="Proteomes" id="UP001056120">
    <property type="component" value="Linkage Group LG21"/>
</dbReference>
<accession>A0ACB9C9L0</accession>
<comment type="caution">
    <text evidence="1">The sequence shown here is derived from an EMBL/GenBank/DDBJ whole genome shotgun (WGS) entry which is preliminary data.</text>
</comment>
<reference evidence="2" key="1">
    <citation type="journal article" date="2022" name="Mol. Ecol. Resour.">
        <title>The genomes of chicory, endive, great burdock and yacon provide insights into Asteraceae palaeo-polyploidization history and plant inulin production.</title>
        <authorList>
            <person name="Fan W."/>
            <person name="Wang S."/>
            <person name="Wang H."/>
            <person name="Wang A."/>
            <person name="Jiang F."/>
            <person name="Liu H."/>
            <person name="Zhao H."/>
            <person name="Xu D."/>
            <person name="Zhang Y."/>
        </authorList>
    </citation>
    <scope>NUCLEOTIDE SEQUENCE [LARGE SCALE GENOMIC DNA]</scope>
    <source>
        <strain evidence="2">cv. Yunnan</strain>
    </source>
</reference>